<reference evidence="1" key="2">
    <citation type="journal article" date="2015" name="Fish Shellfish Immunol.">
        <title>Early steps in the European eel (Anguilla anguilla)-Vibrio vulnificus interaction in the gills: Role of the RtxA13 toxin.</title>
        <authorList>
            <person name="Callol A."/>
            <person name="Pajuelo D."/>
            <person name="Ebbesson L."/>
            <person name="Teles M."/>
            <person name="MacKenzie S."/>
            <person name="Amaro C."/>
        </authorList>
    </citation>
    <scope>NUCLEOTIDE SEQUENCE</scope>
</reference>
<dbReference type="EMBL" id="GBXM01059498">
    <property type="protein sequence ID" value="JAH49079.1"/>
    <property type="molecule type" value="Transcribed_RNA"/>
</dbReference>
<dbReference type="AlphaFoldDB" id="A0A0E9T5Z7"/>
<sequence>MANSPGISEILKDCAFRKSQ</sequence>
<organism evidence="1">
    <name type="scientific">Anguilla anguilla</name>
    <name type="common">European freshwater eel</name>
    <name type="synonym">Muraena anguilla</name>
    <dbReference type="NCBI Taxonomy" id="7936"/>
    <lineage>
        <taxon>Eukaryota</taxon>
        <taxon>Metazoa</taxon>
        <taxon>Chordata</taxon>
        <taxon>Craniata</taxon>
        <taxon>Vertebrata</taxon>
        <taxon>Euteleostomi</taxon>
        <taxon>Actinopterygii</taxon>
        <taxon>Neopterygii</taxon>
        <taxon>Teleostei</taxon>
        <taxon>Anguilliformes</taxon>
        <taxon>Anguillidae</taxon>
        <taxon>Anguilla</taxon>
    </lineage>
</organism>
<proteinExistence type="predicted"/>
<name>A0A0E9T5Z7_ANGAN</name>
<protein>
    <submittedName>
        <fullName evidence="1">Uncharacterized protein</fullName>
    </submittedName>
</protein>
<evidence type="ECO:0000313" key="1">
    <source>
        <dbReference type="EMBL" id="JAH49079.1"/>
    </source>
</evidence>
<reference evidence="1" key="1">
    <citation type="submission" date="2014-11" db="EMBL/GenBank/DDBJ databases">
        <authorList>
            <person name="Amaro Gonzalez C."/>
        </authorList>
    </citation>
    <scope>NUCLEOTIDE SEQUENCE</scope>
</reference>
<accession>A0A0E9T5Z7</accession>